<proteinExistence type="predicted"/>
<organism evidence="1 2">
    <name type="scientific">Gossypium stocksii</name>
    <dbReference type="NCBI Taxonomy" id="47602"/>
    <lineage>
        <taxon>Eukaryota</taxon>
        <taxon>Viridiplantae</taxon>
        <taxon>Streptophyta</taxon>
        <taxon>Embryophyta</taxon>
        <taxon>Tracheophyta</taxon>
        <taxon>Spermatophyta</taxon>
        <taxon>Magnoliopsida</taxon>
        <taxon>eudicotyledons</taxon>
        <taxon>Gunneridae</taxon>
        <taxon>Pentapetalae</taxon>
        <taxon>rosids</taxon>
        <taxon>malvids</taxon>
        <taxon>Malvales</taxon>
        <taxon>Malvaceae</taxon>
        <taxon>Malvoideae</taxon>
        <taxon>Gossypium</taxon>
    </lineage>
</organism>
<name>A0A9D3UFH5_9ROSI</name>
<dbReference type="Proteomes" id="UP000828251">
    <property type="component" value="Unassembled WGS sequence"/>
</dbReference>
<accession>A0A9D3UFH5</accession>
<evidence type="ECO:0000313" key="2">
    <source>
        <dbReference type="Proteomes" id="UP000828251"/>
    </source>
</evidence>
<evidence type="ECO:0000313" key="1">
    <source>
        <dbReference type="EMBL" id="KAH1039517.1"/>
    </source>
</evidence>
<comment type="caution">
    <text evidence="1">The sequence shown here is derived from an EMBL/GenBank/DDBJ whole genome shotgun (WGS) entry which is preliminary data.</text>
</comment>
<sequence length="103" mass="11506">MAIGARCKMENLVLLVWNLIGKQSGKDAQTTTDIVEELRVEDVANERNLEERSNNNGCKVDVSLDEMDVLAIQAQPFHPNKAYSKFSKKKKKSSEVLAQSIAK</sequence>
<keyword evidence="2" id="KW-1185">Reference proteome</keyword>
<dbReference type="AlphaFoldDB" id="A0A9D3UFH5"/>
<gene>
    <name evidence="1" type="ORF">J1N35_041260</name>
</gene>
<protein>
    <submittedName>
        <fullName evidence="1">Uncharacterized protein</fullName>
    </submittedName>
</protein>
<reference evidence="1 2" key="1">
    <citation type="journal article" date="2021" name="Plant Biotechnol. J.">
        <title>Multi-omics assisted identification of the key and species-specific regulatory components of drought-tolerant mechanisms in Gossypium stocksii.</title>
        <authorList>
            <person name="Yu D."/>
            <person name="Ke L."/>
            <person name="Zhang D."/>
            <person name="Wu Y."/>
            <person name="Sun Y."/>
            <person name="Mei J."/>
            <person name="Sun J."/>
            <person name="Sun Y."/>
        </authorList>
    </citation>
    <scope>NUCLEOTIDE SEQUENCE [LARGE SCALE GENOMIC DNA]</scope>
    <source>
        <strain evidence="2">cv. E1</strain>
        <tissue evidence="1">Leaf</tissue>
    </source>
</reference>
<dbReference type="EMBL" id="JAIQCV010000012">
    <property type="protein sequence ID" value="KAH1039517.1"/>
    <property type="molecule type" value="Genomic_DNA"/>
</dbReference>